<evidence type="ECO:0000313" key="2">
    <source>
        <dbReference type="Proteomes" id="UP000094936"/>
    </source>
</evidence>
<gene>
    <name evidence="1" type="ORF">A8L45_14215</name>
</gene>
<organism evidence="1 2">
    <name type="scientific">Veronia pacifica</name>
    <dbReference type="NCBI Taxonomy" id="1080227"/>
    <lineage>
        <taxon>Bacteria</taxon>
        <taxon>Pseudomonadati</taxon>
        <taxon>Pseudomonadota</taxon>
        <taxon>Gammaproteobacteria</taxon>
        <taxon>Vibrionales</taxon>
        <taxon>Vibrionaceae</taxon>
        <taxon>Veronia</taxon>
    </lineage>
</organism>
<dbReference type="STRING" id="1080227.A8L45_14215"/>
<name>A0A1C3EG68_9GAMM</name>
<dbReference type="AlphaFoldDB" id="A0A1C3EG68"/>
<dbReference type="OrthoDB" id="5890620at2"/>
<evidence type="ECO:0008006" key="3">
    <source>
        <dbReference type="Google" id="ProtNLM"/>
    </source>
</evidence>
<keyword evidence="2" id="KW-1185">Reference proteome</keyword>
<dbReference type="Proteomes" id="UP000094936">
    <property type="component" value="Unassembled WGS sequence"/>
</dbReference>
<comment type="caution">
    <text evidence="1">The sequence shown here is derived from an EMBL/GenBank/DDBJ whole genome shotgun (WGS) entry which is preliminary data.</text>
</comment>
<sequence length="185" mass="21653">MSQDEYFSVTVNLRINARLLDIDQNLPEQEEFENEIPSSFRLASQFSKMDSRLDEQGSVKLDDVTARHIQLQNDKIDLLLGFMLSQQDDPEQRYHTESFGASRLVFKGHEKWQTGHYVRLKIFIDHPPSAVYCYGIVSACEEKNGQFEIAIKYTHLLEEDRDVLIRAALHEQQKLLRQRALERKN</sequence>
<protein>
    <recommendedName>
        <fullName evidence="3">PilZ domain-containing protein</fullName>
    </recommendedName>
</protein>
<proteinExistence type="predicted"/>
<dbReference type="EMBL" id="LYBM01000026">
    <property type="protein sequence ID" value="ODA32209.1"/>
    <property type="molecule type" value="Genomic_DNA"/>
</dbReference>
<dbReference type="RefSeq" id="WP_068903405.1">
    <property type="nucleotide sequence ID" value="NZ_JBHUIF010000029.1"/>
</dbReference>
<evidence type="ECO:0000313" key="1">
    <source>
        <dbReference type="EMBL" id="ODA32209.1"/>
    </source>
</evidence>
<reference evidence="1 2" key="1">
    <citation type="submission" date="2016-05" db="EMBL/GenBank/DDBJ databases">
        <title>Genomic Taxonomy of the Vibrionaceae.</title>
        <authorList>
            <person name="Gomez-Gil B."/>
            <person name="Enciso-Ibarra J."/>
        </authorList>
    </citation>
    <scope>NUCLEOTIDE SEQUENCE [LARGE SCALE GENOMIC DNA]</scope>
    <source>
        <strain evidence="1 2">CAIM 1920</strain>
    </source>
</reference>
<accession>A0A1C3EG68</accession>